<dbReference type="PIRSF" id="PIRSF000350">
    <property type="entry name" value="Mercury_reductase_MerA"/>
    <property type="match status" value="1"/>
</dbReference>
<sequence>MSAPLTTHEVDVVLLGVGSGGELAASRLARAGLEVAAVESRLVGGECPFWGCTPSKLLIRSAHALAEARVAARLSGRVEVVEPSLAPAAGRIRESGHDWHDDAHAGPLVDTGVLLVRGRGRLDGPGRVRVETEDGPVLLVGRRGVVLNTGTSPGVPPVEGLAGTPYWTNREAVHLEEVPRSVAVLGGGNIGAELTQVLARMGTQVTLLEQGERILAGEEPEASAVVTQVFRDEGVDVRTGVSVDRVAHEAGRFLLDVDGGRLEVERLLVAAGRSPNIGDVGLETVGLDPEADAVEVDERCRAGERLWAVGDITGRGPFTHVSLYQGEIVVRDLLGEDGPWGEYHAVSRVTYTDPEVGSVGMTEAQAREEGIEVAVGTADVGSSSRGWIHEASGVVKVVADASSGVVVGATTVAPYGGEVLGLLSTAVHARLTVPVLTRMHLAYPTFHRVIGSALRDTGL</sequence>
<dbReference type="SUPFAM" id="SSF55424">
    <property type="entry name" value="FAD/NAD-linked reductases, dimerisation (C-terminal) domain"/>
    <property type="match status" value="1"/>
</dbReference>
<keyword evidence="3" id="KW-0274">FAD</keyword>
<dbReference type="PANTHER" id="PTHR43014">
    <property type="entry name" value="MERCURIC REDUCTASE"/>
    <property type="match status" value="1"/>
</dbReference>
<feature type="domain" description="Pyridine nucleotide-disulphide oxidoreductase dimerisation" evidence="4">
    <location>
        <begin position="346"/>
        <end position="451"/>
    </location>
</feature>
<evidence type="ECO:0000259" key="5">
    <source>
        <dbReference type="Pfam" id="PF07992"/>
    </source>
</evidence>
<evidence type="ECO:0000256" key="3">
    <source>
        <dbReference type="ARBA" id="ARBA00022827"/>
    </source>
</evidence>
<dbReference type="GO" id="GO:0003955">
    <property type="term" value="F:NAD(P)H dehydrogenase (quinone) activity"/>
    <property type="evidence" value="ECO:0007669"/>
    <property type="project" value="TreeGrafter"/>
</dbReference>
<dbReference type="GO" id="GO:0050660">
    <property type="term" value="F:flavin adenine dinucleotide binding"/>
    <property type="evidence" value="ECO:0007669"/>
    <property type="project" value="TreeGrafter"/>
</dbReference>
<protein>
    <submittedName>
        <fullName evidence="6">Unannotated protein</fullName>
    </submittedName>
</protein>
<name>A0A6J6TTG5_9ZZZZ</name>
<dbReference type="PRINTS" id="PR00411">
    <property type="entry name" value="PNDRDTASEI"/>
</dbReference>
<organism evidence="6">
    <name type="scientific">freshwater metagenome</name>
    <dbReference type="NCBI Taxonomy" id="449393"/>
    <lineage>
        <taxon>unclassified sequences</taxon>
        <taxon>metagenomes</taxon>
        <taxon>ecological metagenomes</taxon>
    </lineage>
</organism>
<dbReference type="Gene3D" id="3.50.50.60">
    <property type="entry name" value="FAD/NAD(P)-binding domain"/>
    <property type="match status" value="2"/>
</dbReference>
<evidence type="ECO:0000313" key="6">
    <source>
        <dbReference type="EMBL" id="CAB4749509.1"/>
    </source>
</evidence>
<proteinExistence type="inferred from homology"/>
<dbReference type="EMBL" id="CAEZYQ010000014">
    <property type="protein sequence ID" value="CAB4749509.1"/>
    <property type="molecule type" value="Genomic_DNA"/>
</dbReference>
<dbReference type="Pfam" id="PF02852">
    <property type="entry name" value="Pyr_redox_dim"/>
    <property type="match status" value="1"/>
</dbReference>
<evidence type="ECO:0000256" key="1">
    <source>
        <dbReference type="ARBA" id="ARBA00007532"/>
    </source>
</evidence>
<evidence type="ECO:0000256" key="2">
    <source>
        <dbReference type="ARBA" id="ARBA00022630"/>
    </source>
</evidence>
<evidence type="ECO:0000259" key="4">
    <source>
        <dbReference type="Pfam" id="PF02852"/>
    </source>
</evidence>
<dbReference type="PANTHER" id="PTHR43014:SF2">
    <property type="entry name" value="MERCURIC REDUCTASE"/>
    <property type="match status" value="1"/>
</dbReference>
<dbReference type="PRINTS" id="PR00368">
    <property type="entry name" value="FADPNR"/>
</dbReference>
<dbReference type="AlphaFoldDB" id="A0A6J6TTG5"/>
<dbReference type="InterPro" id="IPR016156">
    <property type="entry name" value="FAD/NAD-linked_Rdtase_dimer_sf"/>
</dbReference>
<gene>
    <name evidence="6" type="ORF">UFOPK2761_01883</name>
</gene>
<dbReference type="InterPro" id="IPR036188">
    <property type="entry name" value="FAD/NAD-bd_sf"/>
</dbReference>
<comment type="similarity">
    <text evidence="1">Belongs to the class-I pyridine nucleotide-disulfide oxidoreductase family.</text>
</comment>
<feature type="domain" description="FAD/NAD(P)-binding" evidence="5">
    <location>
        <begin position="11"/>
        <end position="326"/>
    </location>
</feature>
<dbReference type="InterPro" id="IPR004099">
    <property type="entry name" value="Pyr_nucl-diS_OxRdtase_dimer"/>
</dbReference>
<keyword evidence="2" id="KW-0285">Flavoprotein</keyword>
<dbReference type="Gene3D" id="3.30.390.30">
    <property type="match status" value="1"/>
</dbReference>
<accession>A0A6J6TTG5</accession>
<dbReference type="Pfam" id="PF07992">
    <property type="entry name" value="Pyr_redox_2"/>
    <property type="match status" value="1"/>
</dbReference>
<dbReference type="InterPro" id="IPR001100">
    <property type="entry name" value="Pyr_nuc-diS_OxRdtase"/>
</dbReference>
<dbReference type="SUPFAM" id="SSF51905">
    <property type="entry name" value="FAD/NAD(P)-binding domain"/>
    <property type="match status" value="1"/>
</dbReference>
<reference evidence="6" key="1">
    <citation type="submission" date="2020-05" db="EMBL/GenBank/DDBJ databases">
        <authorList>
            <person name="Chiriac C."/>
            <person name="Salcher M."/>
            <person name="Ghai R."/>
            <person name="Kavagutti S V."/>
        </authorList>
    </citation>
    <scope>NUCLEOTIDE SEQUENCE</scope>
</reference>
<dbReference type="InterPro" id="IPR023753">
    <property type="entry name" value="FAD/NAD-binding_dom"/>
</dbReference>